<gene>
    <name evidence="2" type="ORF">MTER_02590</name>
</gene>
<accession>A0AAD1MEY2</accession>
<name>A0AAD1MEY2_9MYCO</name>
<evidence type="ECO:0000313" key="2">
    <source>
        <dbReference type="EMBL" id="BBX20848.1"/>
    </source>
</evidence>
<keyword evidence="3" id="KW-1185">Reference proteome</keyword>
<dbReference type="Proteomes" id="UP000467636">
    <property type="component" value="Chromosome"/>
</dbReference>
<dbReference type="AlphaFoldDB" id="A0AAD1MEY2"/>
<protein>
    <submittedName>
        <fullName evidence="2">Uncharacterized protein</fullName>
    </submittedName>
</protein>
<feature type="compositionally biased region" description="Basic and acidic residues" evidence="1">
    <location>
        <begin position="35"/>
        <end position="48"/>
    </location>
</feature>
<evidence type="ECO:0000256" key="1">
    <source>
        <dbReference type="SAM" id="MobiDB-lite"/>
    </source>
</evidence>
<reference evidence="2 3" key="1">
    <citation type="journal article" date="2019" name="Emerg. Microbes Infect.">
        <title>Comprehensive subspecies identification of 175 nontuberculous mycobacteria species based on 7547 genomic profiles.</title>
        <authorList>
            <person name="Matsumoto Y."/>
            <person name="Kinjo T."/>
            <person name="Motooka D."/>
            <person name="Nabeya D."/>
            <person name="Jung N."/>
            <person name="Uechi K."/>
            <person name="Horii T."/>
            <person name="Iida T."/>
            <person name="Fujita J."/>
            <person name="Nakamura S."/>
        </authorList>
    </citation>
    <scope>NUCLEOTIDE SEQUENCE [LARGE SCALE GENOMIC DNA]</scope>
    <source>
        <strain evidence="2 3">JCM 12143</strain>
    </source>
</reference>
<feature type="region of interest" description="Disordered" evidence="1">
    <location>
        <begin position="31"/>
        <end position="55"/>
    </location>
</feature>
<feature type="region of interest" description="Disordered" evidence="1">
    <location>
        <begin position="1"/>
        <end position="20"/>
    </location>
</feature>
<evidence type="ECO:0000313" key="3">
    <source>
        <dbReference type="Proteomes" id="UP000467636"/>
    </source>
</evidence>
<organism evidence="2 3">
    <name type="scientific">Mycolicibacter terrae</name>
    <dbReference type="NCBI Taxonomy" id="1788"/>
    <lineage>
        <taxon>Bacteria</taxon>
        <taxon>Bacillati</taxon>
        <taxon>Actinomycetota</taxon>
        <taxon>Actinomycetes</taxon>
        <taxon>Mycobacteriales</taxon>
        <taxon>Mycobacteriaceae</taxon>
        <taxon>Mycolicibacter</taxon>
    </lineage>
</organism>
<sequence length="83" mass="9786">MAHLEQTGAPEQRVQLDDRHRQNLPRDFGQWFRQDFGRPPHMPKRDGRIQTSGKPVVTARPTVAELLCFIRRFHLRLSCVEPR</sequence>
<dbReference type="EMBL" id="AP022564">
    <property type="protein sequence ID" value="BBX20848.1"/>
    <property type="molecule type" value="Genomic_DNA"/>
</dbReference>
<proteinExistence type="predicted"/>